<feature type="domain" description="AAA" evidence="1">
    <location>
        <begin position="11"/>
        <end position="129"/>
    </location>
</feature>
<feature type="domain" description="DUF4143" evidence="2">
    <location>
        <begin position="166"/>
        <end position="322"/>
    </location>
</feature>
<comment type="caution">
    <text evidence="3">The sequence shown here is derived from an EMBL/GenBank/DDBJ whole genome shotgun (WGS) entry which is preliminary data.</text>
</comment>
<evidence type="ECO:0000313" key="4">
    <source>
        <dbReference type="Proteomes" id="UP000229699"/>
    </source>
</evidence>
<reference evidence="3 4" key="1">
    <citation type="submission" date="2017-09" db="EMBL/GenBank/DDBJ databases">
        <title>Depth-based differentiation of microbial function through sediment-hosted aquifers and enrichment of novel symbionts in the deep terrestrial subsurface.</title>
        <authorList>
            <person name="Probst A.J."/>
            <person name="Ladd B."/>
            <person name="Jarett J.K."/>
            <person name="Geller-Mcgrath D.E."/>
            <person name="Sieber C.M."/>
            <person name="Emerson J.B."/>
            <person name="Anantharaman K."/>
            <person name="Thomas B.C."/>
            <person name="Malmstrom R."/>
            <person name="Stieglmeier M."/>
            <person name="Klingl A."/>
            <person name="Woyke T."/>
            <person name="Ryan C.M."/>
            <person name="Banfield J.F."/>
        </authorList>
    </citation>
    <scope>NUCLEOTIDE SEQUENCE [LARGE SCALE GENOMIC DNA]</scope>
    <source>
        <strain evidence="3">CG22_combo_CG10-13_8_21_14_all_34_12</strain>
    </source>
</reference>
<dbReference type="Pfam" id="PF13635">
    <property type="entry name" value="DUF4143"/>
    <property type="match status" value="1"/>
</dbReference>
<evidence type="ECO:0000313" key="3">
    <source>
        <dbReference type="EMBL" id="PIP63201.1"/>
    </source>
</evidence>
<gene>
    <name evidence="3" type="ORF">COW97_03735</name>
</gene>
<sequence length="378" mass="44160">MYSRLLKIPKNKSFFLFGPRATGKTTWVKSIFPKALYVDLLEAELFNDFLVSPQRLDNLIPKDFNDWIIIDEIQKIPELLNEVHRLIELRKLKFILTGSSARKLKRKGPNLLAGRALTYFIHPLTISELGSDYKFEHSLRYGQLPSVYREKDPKKYLESYVKTYLEEEIQQEGLTRNLASFSRFLETASFSQGSVLNVSEIAREAAVERKVVENYFSIIEDLLIGSKIYPFTKRAKRRMIAHPKFYFFDVGVYRTLRPMGPLDVPEEVEGAALETLLFQELKAINDYLELGYRIYYYRTAEKAEVDFILYGEKGIKAFEIKRTKKIKTSMLKGLKTFLKDYPEAKTFFLYWGERRMKEGEIEIIPLKEALSNLKSLLD</sequence>
<dbReference type="AlphaFoldDB" id="A0A2H0C017"/>
<dbReference type="Proteomes" id="UP000229699">
    <property type="component" value="Unassembled WGS sequence"/>
</dbReference>
<evidence type="ECO:0000259" key="1">
    <source>
        <dbReference type="Pfam" id="PF13173"/>
    </source>
</evidence>
<name>A0A2H0C017_9BACT</name>
<dbReference type="InterPro" id="IPR025420">
    <property type="entry name" value="DUF4143"/>
</dbReference>
<evidence type="ECO:0000259" key="2">
    <source>
        <dbReference type="Pfam" id="PF13635"/>
    </source>
</evidence>
<proteinExistence type="predicted"/>
<dbReference type="InterPro" id="IPR041682">
    <property type="entry name" value="AAA_14"/>
</dbReference>
<accession>A0A2H0C017</accession>
<dbReference type="EMBL" id="PCTC01000081">
    <property type="protein sequence ID" value="PIP63201.1"/>
    <property type="molecule type" value="Genomic_DNA"/>
</dbReference>
<dbReference type="PANTHER" id="PTHR43566:SF2">
    <property type="entry name" value="DUF4143 DOMAIN-CONTAINING PROTEIN"/>
    <property type="match status" value="1"/>
</dbReference>
<organism evidence="3 4">
    <name type="scientific">Candidatus Roizmanbacteria bacterium CG22_combo_CG10-13_8_21_14_all_34_12</name>
    <dbReference type="NCBI Taxonomy" id="1974860"/>
    <lineage>
        <taxon>Bacteria</taxon>
        <taxon>Candidatus Roizmaniibacteriota</taxon>
    </lineage>
</organism>
<dbReference type="SUPFAM" id="SSF52540">
    <property type="entry name" value="P-loop containing nucleoside triphosphate hydrolases"/>
    <property type="match status" value="1"/>
</dbReference>
<dbReference type="PANTHER" id="PTHR43566">
    <property type="entry name" value="CONSERVED PROTEIN"/>
    <property type="match status" value="1"/>
</dbReference>
<dbReference type="Pfam" id="PF13173">
    <property type="entry name" value="AAA_14"/>
    <property type="match status" value="1"/>
</dbReference>
<dbReference type="InterPro" id="IPR027417">
    <property type="entry name" value="P-loop_NTPase"/>
</dbReference>
<protein>
    <submittedName>
        <fullName evidence="3">ATPase</fullName>
    </submittedName>
</protein>